<sequence>MTLILTQKSQKLRYTLEGRPSMIINKGKLDWKEMKKNKIDIDQLQHLLRSKDIFSLKDIEYAILENIGGISDLPEIRGRSTNSARFKY</sequence>
<feature type="domain" description="YetF C-terminal" evidence="7">
    <location>
        <begin position="7"/>
        <end position="71"/>
    </location>
</feature>
<evidence type="ECO:0000256" key="1">
    <source>
        <dbReference type="ARBA" id="ARBA00004651"/>
    </source>
</evidence>
<dbReference type="EMBL" id="JARMQG010000081">
    <property type="protein sequence ID" value="MED3562156.1"/>
    <property type="molecule type" value="Genomic_DNA"/>
</dbReference>
<dbReference type="RefSeq" id="WP_327967059.1">
    <property type="nucleotide sequence ID" value="NZ_JARMQG010000081.1"/>
</dbReference>
<keyword evidence="6" id="KW-0472">Membrane</keyword>
<evidence type="ECO:0000256" key="5">
    <source>
        <dbReference type="ARBA" id="ARBA00022989"/>
    </source>
</evidence>
<comment type="subcellular location">
    <subcellularLocation>
        <location evidence="1">Cell membrane</location>
        <topology evidence="1">Multi-pass membrane protein</topology>
    </subcellularLocation>
</comment>
<gene>
    <name evidence="8" type="ORF">P4447_06785</name>
</gene>
<dbReference type="InterPro" id="IPR023090">
    <property type="entry name" value="UPF0702_alpha/beta_dom_sf"/>
</dbReference>
<proteinExistence type="inferred from homology"/>
<evidence type="ECO:0000256" key="4">
    <source>
        <dbReference type="ARBA" id="ARBA00022692"/>
    </source>
</evidence>
<name>A0ABU6N7H0_9BACI</name>
<accession>A0ABU6N7H0</accession>
<evidence type="ECO:0000313" key="8">
    <source>
        <dbReference type="EMBL" id="MED3562156.1"/>
    </source>
</evidence>
<protein>
    <submittedName>
        <fullName evidence="8">DUF421 domain-containing protein</fullName>
    </submittedName>
</protein>
<keyword evidence="4" id="KW-0812">Transmembrane</keyword>
<keyword evidence="3" id="KW-1003">Cell membrane</keyword>
<organism evidence="8 9">
    <name type="scientific">Bacillus xiapuensis</name>
    <dbReference type="NCBI Taxonomy" id="2014075"/>
    <lineage>
        <taxon>Bacteria</taxon>
        <taxon>Bacillati</taxon>
        <taxon>Bacillota</taxon>
        <taxon>Bacilli</taxon>
        <taxon>Bacillales</taxon>
        <taxon>Bacillaceae</taxon>
        <taxon>Bacillus</taxon>
    </lineage>
</organism>
<keyword evidence="9" id="KW-1185">Reference proteome</keyword>
<dbReference type="InterPro" id="IPR007353">
    <property type="entry name" value="DUF421"/>
</dbReference>
<dbReference type="PANTHER" id="PTHR34582:SF5">
    <property type="entry name" value="UPF0702 TRANSMEMBRANE PROTEIN YETF"/>
    <property type="match status" value="1"/>
</dbReference>
<evidence type="ECO:0000259" key="7">
    <source>
        <dbReference type="Pfam" id="PF04239"/>
    </source>
</evidence>
<dbReference type="Pfam" id="PF04239">
    <property type="entry name" value="DUF421"/>
    <property type="match status" value="1"/>
</dbReference>
<evidence type="ECO:0000256" key="2">
    <source>
        <dbReference type="ARBA" id="ARBA00006448"/>
    </source>
</evidence>
<evidence type="ECO:0000313" key="9">
    <source>
        <dbReference type="Proteomes" id="UP001330749"/>
    </source>
</evidence>
<dbReference type="Proteomes" id="UP001330749">
    <property type="component" value="Unassembled WGS sequence"/>
</dbReference>
<comment type="similarity">
    <text evidence="2">Belongs to the UPF0702 family.</text>
</comment>
<keyword evidence="5" id="KW-1133">Transmembrane helix</keyword>
<dbReference type="Gene3D" id="3.30.240.20">
    <property type="entry name" value="bsu07140 like domains"/>
    <property type="match status" value="1"/>
</dbReference>
<evidence type="ECO:0000256" key="6">
    <source>
        <dbReference type="ARBA" id="ARBA00023136"/>
    </source>
</evidence>
<comment type="caution">
    <text evidence="8">The sequence shown here is derived from an EMBL/GenBank/DDBJ whole genome shotgun (WGS) entry which is preliminary data.</text>
</comment>
<reference evidence="8 9" key="1">
    <citation type="submission" date="2023-03" db="EMBL/GenBank/DDBJ databases">
        <title>Bacillus Genome Sequencing.</title>
        <authorList>
            <person name="Dunlap C."/>
        </authorList>
    </citation>
    <scope>NUCLEOTIDE SEQUENCE [LARGE SCALE GENOMIC DNA]</scope>
    <source>
        <strain evidence="8 9">B-14544</strain>
    </source>
</reference>
<evidence type="ECO:0000256" key="3">
    <source>
        <dbReference type="ARBA" id="ARBA00022475"/>
    </source>
</evidence>
<dbReference type="PANTHER" id="PTHR34582">
    <property type="entry name" value="UPF0702 TRANSMEMBRANE PROTEIN YCAP"/>
    <property type="match status" value="1"/>
</dbReference>